<dbReference type="Proteomes" id="UP001225316">
    <property type="component" value="Unassembled WGS sequence"/>
</dbReference>
<feature type="chain" id="PRO_5047061947" evidence="1">
    <location>
        <begin position="24"/>
        <end position="145"/>
    </location>
</feature>
<feature type="signal peptide" evidence="1">
    <location>
        <begin position="1"/>
        <end position="23"/>
    </location>
</feature>
<protein>
    <submittedName>
        <fullName evidence="2">YHS domain-containing (Seleno)protein</fullName>
    </submittedName>
</protein>
<evidence type="ECO:0000313" key="3">
    <source>
        <dbReference type="Proteomes" id="UP001225316"/>
    </source>
</evidence>
<dbReference type="RefSeq" id="WP_308951378.1">
    <property type="nucleotide sequence ID" value="NZ_JARXHW010000039.1"/>
</dbReference>
<dbReference type="NCBIfam" id="NF041384">
    <property type="entry name" value="YHS_seleno_dom"/>
    <property type="match status" value="1"/>
</dbReference>
<organism evidence="2 3">
    <name type="scientific">Thalassobacterium maritimum</name>
    <dbReference type="NCBI Taxonomy" id="3041265"/>
    <lineage>
        <taxon>Bacteria</taxon>
        <taxon>Pseudomonadati</taxon>
        <taxon>Verrucomicrobiota</taxon>
        <taxon>Opitutia</taxon>
        <taxon>Puniceicoccales</taxon>
        <taxon>Coraliomargaritaceae</taxon>
        <taxon>Thalassobacterium</taxon>
    </lineage>
</organism>
<sequence>MKSFKNLLQLAVLLIATATVSFAAKSPSQHAPAVGGYDLVSYQQMSGPVHGSKSLMSKYHGSVYIFANEANLAMFEANPEKYLPAYDGYCAYGVAIGKKLETDPTVYDVVDGQLYLNYNSEVKVKWAADKQANIEKADANWSKLM</sequence>
<proteinExistence type="predicted"/>
<evidence type="ECO:0000313" key="2">
    <source>
        <dbReference type="EMBL" id="MDQ8208723.1"/>
    </source>
</evidence>
<evidence type="ECO:0000256" key="1">
    <source>
        <dbReference type="SAM" id="SignalP"/>
    </source>
</evidence>
<keyword evidence="3" id="KW-1185">Reference proteome</keyword>
<comment type="caution">
    <text evidence="2">The sequence shown here is derived from an EMBL/GenBank/DDBJ whole genome shotgun (WGS) entry which is preliminary data.</text>
</comment>
<name>A0ABU1AX32_9BACT</name>
<keyword evidence="1" id="KW-0732">Signal</keyword>
<accession>A0ABU1AX32</accession>
<dbReference type="EMBL" id="JARXHW010000039">
    <property type="protein sequence ID" value="MDQ8208723.1"/>
    <property type="molecule type" value="Genomic_DNA"/>
</dbReference>
<gene>
    <name evidence="2" type="ORF">QEH52_14445</name>
</gene>
<reference evidence="2 3" key="1">
    <citation type="submission" date="2023-04" db="EMBL/GenBank/DDBJ databases">
        <title>A novel bacteria isolated from coastal sediment.</title>
        <authorList>
            <person name="Liu X.-J."/>
            <person name="Du Z.-J."/>
        </authorList>
    </citation>
    <scope>NUCLEOTIDE SEQUENCE [LARGE SCALE GENOMIC DNA]</scope>
    <source>
        <strain evidence="2 3">SDUM461003</strain>
    </source>
</reference>